<dbReference type="Proteomes" id="UP000623467">
    <property type="component" value="Unassembled WGS sequence"/>
</dbReference>
<protein>
    <submittedName>
        <fullName evidence="1">Uncharacterized protein</fullName>
    </submittedName>
</protein>
<dbReference type="EMBL" id="JACAZH010000101">
    <property type="protein sequence ID" value="KAF7326459.1"/>
    <property type="molecule type" value="Genomic_DNA"/>
</dbReference>
<evidence type="ECO:0000313" key="2">
    <source>
        <dbReference type="Proteomes" id="UP000623467"/>
    </source>
</evidence>
<sequence length="87" mass="9744">MNALRGDAASAYRYLVPSWHSFASGHGRLHPCAIPTVMRMRCLNLELGVDGLSLAIPRPSDFPRMFLIDSSSSMWMDSLRTRFDASQ</sequence>
<gene>
    <name evidence="1" type="ORF">MSAN_02510200</name>
</gene>
<dbReference type="AlphaFoldDB" id="A0A8H6WPU9"/>
<comment type="caution">
    <text evidence="1">The sequence shown here is derived from an EMBL/GenBank/DDBJ whole genome shotgun (WGS) entry which is preliminary data.</text>
</comment>
<proteinExistence type="predicted"/>
<keyword evidence="2" id="KW-1185">Reference proteome</keyword>
<name>A0A8H6WPU9_9AGAR</name>
<accession>A0A8H6WPU9</accession>
<reference evidence="1" key="1">
    <citation type="submission" date="2020-05" db="EMBL/GenBank/DDBJ databases">
        <title>Mycena genomes resolve the evolution of fungal bioluminescence.</title>
        <authorList>
            <person name="Tsai I.J."/>
        </authorList>
    </citation>
    <scope>NUCLEOTIDE SEQUENCE</scope>
    <source>
        <strain evidence="1">160909Yilan</strain>
    </source>
</reference>
<evidence type="ECO:0000313" key="1">
    <source>
        <dbReference type="EMBL" id="KAF7326459.1"/>
    </source>
</evidence>
<organism evidence="1 2">
    <name type="scientific">Mycena sanguinolenta</name>
    <dbReference type="NCBI Taxonomy" id="230812"/>
    <lineage>
        <taxon>Eukaryota</taxon>
        <taxon>Fungi</taxon>
        <taxon>Dikarya</taxon>
        <taxon>Basidiomycota</taxon>
        <taxon>Agaricomycotina</taxon>
        <taxon>Agaricomycetes</taxon>
        <taxon>Agaricomycetidae</taxon>
        <taxon>Agaricales</taxon>
        <taxon>Marasmiineae</taxon>
        <taxon>Mycenaceae</taxon>
        <taxon>Mycena</taxon>
    </lineage>
</organism>